<gene>
    <name evidence="2" type="ORF">WMO62_11765</name>
</gene>
<accession>A0ABV1I2T2</accession>
<evidence type="ECO:0000313" key="2">
    <source>
        <dbReference type="EMBL" id="MEQ2579499.1"/>
    </source>
</evidence>
<keyword evidence="3" id="KW-1185">Reference proteome</keyword>
<evidence type="ECO:0000313" key="3">
    <source>
        <dbReference type="Proteomes" id="UP001470288"/>
    </source>
</evidence>
<dbReference type="Pfam" id="PF12323">
    <property type="entry name" value="HTH_OrfB_IS605"/>
    <property type="match status" value="1"/>
</dbReference>
<dbReference type="InterPro" id="IPR021027">
    <property type="entry name" value="Transposase_put_HTH"/>
</dbReference>
<sequence>MKKLLKSFKTEINPTVEQKIKINKTIGTCRYVYNFYLVHNRNLHDQGDKFMTGKSFSVWLNNEYIPNHPDKAWIKEAYSKAVKKSIEDGCTAFTRFF</sequence>
<dbReference type="EMBL" id="JBBMFC010000022">
    <property type="protein sequence ID" value="MEQ2579499.1"/>
    <property type="molecule type" value="Genomic_DNA"/>
</dbReference>
<dbReference type="Proteomes" id="UP001470288">
    <property type="component" value="Unassembled WGS sequence"/>
</dbReference>
<protein>
    <submittedName>
        <fullName evidence="2">Helix-turn-helix domain-containing protein</fullName>
    </submittedName>
</protein>
<comment type="caution">
    <text evidence="2">The sequence shown here is derived from an EMBL/GenBank/DDBJ whole genome shotgun (WGS) entry which is preliminary data.</text>
</comment>
<evidence type="ECO:0000259" key="1">
    <source>
        <dbReference type="Pfam" id="PF12323"/>
    </source>
</evidence>
<feature type="domain" description="Transposase putative helix-turn-helix" evidence="1">
    <location>
        <begin position="1"/>
        <end position="48"/>
    </location>
</feature>
<feature type="non-terminal residue" evidence="2">
    <location>
        <position position="97"/>
    </location>
</feature>
<reference evidence="2 3" key="1">
    <citation type="submission" date="2024-03" db="EMBL/GenBank/DDBJ databases">
        <title>Human intestinal bacterial collection.</title>
        <authorList>
            <person name="Pauvert C."/>
            <person name="Hitch T.C.A."/>
            <person name="Clavel T."/>
        </authorList>
    </citation>
    <scope>NUCLEOTIDE SEQUENCE [LARGE SCALE GENOMIC DNA]</scope>
    <source>
        <strain evidence="2 3">CLA-AA-H78B</strain>
    </source>
</reference>
<name>A0ABV1I2T2_9FIRM</name>
<organism evidence="2 3">
    <name type="scientific">Hominiventricola aquisgranensis</name>
    <dbReference type="NCBI Taxonomy" id="3133164"/>
    <lineage>
        <taxon>Bacteria</taxon>
        <taxon>Bacillati</taxon>
        <taxon>Bacillota</taxon>
        <taxon>Clostridia</taxon>
        <taxon>Lachnospirales</taxon>
        <taxon>Lachnospiraceae</taxon>
        <taxon>Hominiventricola</taxon>
    </lineage>
</organism>
<proteinExistence type="predicted"/>